<reference evidence="3" key="1">
    <citation type="submission" date="2018-02" db="EMBL/GenBank/DDBJ databases">
        <authorList>
            <person name="Vasarhelyi B.M."/>
            <person name="Deshmukh S."/>
            <person name="Balint B."/>
            <person name="Kukolya J."/>
        </authorList>
    </citation>
    <scope>NUCLEOTIDE SEQUENCE</scope>
    <source>
        <strain evidence="3">KB22</strain>
    </source>
</reference>
<evidence type="ECO:0000256" key="1">
    <source>
        <dbReference type="SAM" id="SignalP"/>
    </source>
</evidence>
<evidence type="ECO:0000313" key="3">
    <source>
        <dbReference type="EMBL" id="MBE8712190.1"/>
    </source>
</evidence>
<feature type="signal peptide" evidence="1">
    <location>
        <begin position="1"/>
        <end position="18"/>
    </location>
</feature>
<dbReference type="PROSITE" id="PS50106">
    <property type="entry name" value="PDZ"/>
    <property type="match status" value="1"/>
</dbReference>
<sequence>MRCAIVLLLCLLSNAVVGQGFFTLKDNKVQTFSFELINNVVVVPVKINGVPLSFLLDTGVKETILFGNNQDSVDLENVYKVRFSGLGIEEGIEGLLALSNTIEVGESLIDTNHNLYVVLSDQLDLSAHLGVEINGIIGSKFFRDHLIEMDYVKKHIRIYPKEYVIPENKLKKYEEIRITLERDRPYFQTSILLNKEWVEAKLLVDMGNTDALMLFPFTFEDFEVAKPNVDDYIGKGFSGEIFGKRNRIDSYKIGKFTLRHPVVSYPDSSAVQFAKLAEGRKGSIGNQTLLRFNILIDYQKNRLLIRKNKYFGKPFYFNISGIDVKHDGLVWEKTFINMQTQRERRDPNNSFNTVITFDTDKFNYQFSLKPNYVVSGIRKNSPAEIAGVKVGDTLLKINGKHVRDLNLLEINSRLQKPSNHDMNLLLLRNGEQLRVSFRLIDPIPFKE</sequence>
<dbReference type="Proteomes" id="UP000616201">
    <property type="component" value="Unassembled WGS sequence"/>
</dbReference>
<dbReference type="EMBL" id="PRDK01000001">
    <property type="protein sequence ID" value="MBE8712190.1"/>
    <property type="molecule type" value="Genomic_DNA"/>
</dbReference>
<comment type="caution">
    <text evidence="3">The sequence shown here is derived from an EMBL/GenBank/DDBJ whole genome shotgun (WGS) entry which is preliminary data.</text>
</comment>
<dbReference type="InterPro" id="IPR001478">
    <property type="entry name" value="PDZ"/>
</dbReference>
<dbReference type="Gene3D" id="2.40.70.10">
    <property type="entry name" value="Acid Proteases"/>
    <property type="match status" value="1"/>
</dbReference>
<dbReference type="InterPro" id="IPR036034">
    <property type="entry name" value="PDZ_sf"/>
</dbReference>
<keyword evidence="3" id="KW-0032">Aminotransferase</keyword>
<keyword evidence="1" id="KW-0732">Signal</keyword>
<accession>A0A928UVR2</accession>
<evidence type="ECO:0000313" key="4">
    <source>
        <dbReference type="Proteomes" id="UP000616201"/>
    </source>
</evidence>
<dbReference type="SUPFAM" id="SSF50156">
    <property type="entry name" value="PDZ domain-like"/>
    <property type="match status" value="1"/>
</dbReference>
<dbReference type="InterPro" id="IPR041489">
    <property type="entry name" value="PDZ_6"/>
</dbReference>
<dbReference type="Gene3D" id="2.30.42.10">
    <property type="match status" value="1"/>
</dbReference>
<keyword evidence="4" id="KW-1185">Reference proteome</keyword>
<gene>
    <name evidence="3" type="ORF">C4F49_00660</name>
</gene>
<feature type="domain" description="PDZ" evidence="2">
    <location>
        <begin position="354"/>
        <end position="416"/>
    </location>
</feature>
<dbReference type="Pfam" id="PF17820">
    <property type="entry name" value="PDZ_6"/>
    <property type="match status" value="1"/>
</dbReference>
<protein>
    <submittedName>
        <fullName evidence="3">Aspartate aminotransferase</fullName>
    </submittedName>
</protein>
<dbReference type="InterPro" id="IPR021109">
    <property type="entry name" value="Peptidase_aspartic_dom_sf"/>
</dbReference>
<evidence type="ECO:0000259" key="2">
    <source>
        <dbReference type="PROSITE" id="PS50106"/>
    </source>
</evidence>
<dbReference type="AlphaFoldDB" id="A0A928UVR2"/>
<dbReference type="SUPFAM" id="SSF50630">
    <property type="entry name" value="Acid proteases"/>
    <property type="match status" value="1"/>
</dbReference>
<dbReference type="RefSeq" id="WP_196934531.1">
    <property type="nucleotide sequence ID" value="NZ_MU158698.1"/>
</dbReference>
<keyword evidence="3" id="KW-0808">Transferase</keyword>
<name>A0A928UVR2_9SPHI</name>
<organism evidence="3 4">
    <name type="scientific">Sphingobacterium hungaricum</name>
    <dbReference type="NCBI Taxonomy" id="2082723"/>
    <lineage>
        <taxon>Bacteria</taxon>
        <taxon>Pseudomonadati</taxon>
        <taxon>Bacteroidota</taxon>
        <taxon>Sphingobacteriia</taxon>
        <taxon>Sphingobacteriales</taxon>
        <taxon>Sphingobacteriaceae</taxon>
        <taxon>Sphingobacterium</taxon>
    </lineage>
</organism>
<dbReference type="SMART" id="SM00228">
    <property type="entry name" value="PDZ"/>
    <property type="match status" value="1"/>
</dbReference>
<dbReference type="Pfam" id="PF13650">
    <property type="entry name" value="Asp_protease_2"/>
    <property type="match status" value="1"/>
</dbReference>
<dbReference type="GO" id="GO:0008483">
    <property type="term" value="F:transaminase activity"/>
    <property type="evidence" value="ECO:0007669"/>
    <property type="project" value="UniProtKB-KW"/>
</dbReference>
<proteinExistence type="predicted"/>
<feature type="chain" id="PRO_5038047502" evidence="1">
    <location>
        <begin position="19"/>
        <end position="447"/>
    </location>
</feature>